<comment type="function">
    <text evidence="8">Catalyzes the complex heterocyclic radical-mediated conversion of 6-carboxy-5,6,7,8-tetrahydropterin (CPH4) to 7-carboxy-7-deazaguanine (CDG), a step common to the biosynthetic pathways of all 7-deazapurine-containing compounds.</text>
</comment>
<dbReference type="Gene3D" id="3.20.20.70">
    <property type="entry name" value="Aldolase class I"/>
    <property type="match status" value="1"/>
</dbReference>
<evidence type="ECO:0000256" key="1">
    <source>
        <dbReference type="ARBA" id="ARBA00022485"/>
    </source>
</evidence>
<protein>
    <recommendedName>
        <fullName evidence="8">7-carboxy-7-deazaguanine synthase</fullName>
        <shortName evidence="8">CDG synthase</shortName>
        <ecNumber evidence="8">4.3.99.3</ecNumber>
    </recommendedName>
    <alternativeName>
        <fullName evidence="8">Queuosine biosynthesis protein QueE</fullName>
    </alternativeName>
</protein>
<keyword evidence="7 8" id="KW-0456">Lyase</keyword>
<evidence type="ECO:0000256" key="5">
    <source>
        <dbReference type="ARBA" id="ARBA00023004"/>
    </source>
</evidence>
<dbReference type="InterPro" id="IPR024924">
    <property type="entry name" value="7-CO-7-deazaguanine_synth-like"/>
</dbReference>
<feature type="binding site" evidence="8">
    <location>
        <begin position="11"/>
        <end position="13"/>
    </location>
    <ligand>
        <name>substrate</name>
    </ligand>
</feature>
<dbReference type="CDD" id="cd01335">
    <property type="entry name" value="Radical_SAM"/>
    <property type="match status" value="1"/>
</dbReference>
<dbReference type="InterPro" id="IPR007197">
    <property type="entry name" value="rSAM"/>
</dbReference>
<feature type="binding site" evidence="8">
    <location>
        <begin position="36"/>
        <end position="38"/>
    </location>
    <ligand>
        <name>S-adenosyl-L-methionine</name>
        <dbReference type="ChEBI" id="CHEBI:59789"/>
    </ligand>
</feature>
<comment type="catalytic activity">
    <reaction evidence="8">
        <text>6-carboxy-5,6,7,8-tetrahydropterin + H(+) = 7-carboxy-7-carbaguanine + NH4(+)</text>
        <dbReference type="Rhea" id="RHEA:27974"/>
        <dbReference type="ChEBI" id="CHEBI:15378"/>
        <dbReference type="ChEBI" id="CHEBI:28938"/>
        <dbReference type="ChEBI" id="CHEBI:61032"/>
        <dbReference type="ChEBI" id="CHEBI:61036"/>
        <dbReference type="EC" id="4.3.99.3"/>
    </reaction>
</comment>
<evidence type="ECO:0000256" key="3">
    <source>
        <dbReference type="ARBA" id="ARBA00022723"/>
    </source>
</evidence>
<evidence type="ECO:0000256" key="4">
    <source>
        <dbReference type="ARBA" id="ARBA00022842"/>
    </source>
</evidence>
<feature type="binding site" evidence="8">
    <location>
        <position position="69"/>
    </location>
    <ligand>
        <name>substrate</name>
    </ligand>
</feature>
<evidence type="ECO:0000256" key="8">
    <source>
        <dbReference type="HAMAP-Rule" id="MF_00917"/>
    </source>
</evidence>
<keyword evidence="11" id="KW-1185">Reference proteome</keyword>
<dbReference type="PROSITE" id="PS51918">
    <property type="entry name" value="RADICAL_SAM"/>
    <property type="match status" value="1"/>
</dbReference>
<keyword evidence="6 8" id="KW-0411">Iron-sulfur</keyword>
<dbReference type="InterPro" id="IPR058240">
    <property type="entry name" value="rSAM_sf"/>
</dbReference>
<comment type="cofactor">
    <cofactor evidence="8">
        <name>[4Fe-4S] cluster</name>
        <dbReference type="ChEBI" id="CHEBI:49883"/>
    </cofactor>
    <text evidence="8">Binds 1 [4Fe-4S] cluster. The cluster is coordinated with 3 cysteines and an exchangeable S-adenosyl-L-methionine.</text>
</comment>
<dbReference type="EMBL" id="OX336137">
    <property type="protein sequence ID" value="CAI2719157.1"/>
    <property type="molecule type" value="Genomic_DNA"/>
</dbReference>
<keyword evidence="1 8" id="KW-0004">4Fe-4S</keyword>
<comment type="cofactor">
    <cofactor evidence="8">
        <name>Mg(2+)</name>
        <dbReference type="ChEBI" id="CHEBI:18420"/>
    </cofactor>
</comment>
<feature type="binding site" evidence="8">
    <location>
        <position position="30"/>
    </location>
    <ligand>
        <name>[4Fe-4S] cluster</name>
        <dbReference type="ChEBI" id="CHEBI:49883"/>
        <note>4Fe-4S-S-AdoMet</note>
    </ligand>
</feature>
<dbReference type="PANTHER" id="PTHR42836:SF1">
    <property type="entry name" value="7-CARBOXY-7-DEAZAGUANINE SYNTHASE"/>
    <property type="match status" value="1"/>
</dbReference>
<feature type="binding site" evidence="8">
    <location>
        <position position="37"/>
    </location>
    <ligand>
        <name>[4Fe-4S] cluster</name>
        <dbReference type="ChEBI" id="CHEBI:49883"/>
        <note>4Fe-4S-S-AdoMet</note>
    </ligand>
</feature>
<comment type="cofactor">
    <cofactor evidence="8">
        <name>S-adenosyl-L-methionine</name>
        <dbReference type="ChEBI" id="CHEBI:59789"/>
    </cofactor>
    <text evidence="8">Binds 1 S-adenosyl-L-methionine per subunit.</text>
</comment>
<organism evidence="10 11">
    <name type="scientific">Nitrospina watsonii</name>
    <dbReference type="NCBI Taxonomy" id="1323948"/>
    <lineage>
        <taxon>Bacteria</taxon>
        <taxon>Pseudomonadati</taxon>
        <taxon>Nitrospinota/Tectimicrobiota group</taxon>
        <taxon>Nitrospinota</taxon>
        <taxon>Nitrospinia</taxon>
        <taxon>Nitrospinales</taxon>
        <taxon>Nitrospinaceae</taxon>
        <taxon>Nitrospina</taxon>
    </lineage>
</organism>
<dbReference type="GO" id="GO:0016829">
    <property type="term" value="F:lyase activity"/>
    <property type="evidence" value="ECO:0007669"/>
    <property type="project" value="UniProtKB-KW"/>
</dbReference>
<feature type="binding site" evidence="8">
    <location>
        <position position="39"/>
    </location>
    <ligand>
        <name>Mg(2+)</name>
        <dbReference type="ChEBI" id="CHEBI:18420"/>
    </ligand>
</feature>
<dbReference type="Proteomes" id="UP001157733">
    <property type="component" value="Chromosome"/>
</dbReference>
<evidence type="ECO:0000313" key="11">
    <source>
        <dbReference type="Proteomes" id="UP001157733"/>
    </source>
</evidence>
<comment type="caution">
    <text evidence="8">Lacks conserved residue(s) required for the propagation of feature annotation.</text>
</comment>
<dbReference type="SFLD" id="SFLDS00029">
    <property type="entry name" value="Radical_SAM"/>
    <property type="match status" value="1"/>
</dbReference>
<evidence type="ECO:0000256" key="2">
    <source>
        <dbReference type="ARBA" id="ARBA00022691"/>
    </source>
</evidence>
<proteinExistence type="inferred from homology"/>
<feature type="domain" description="Radical SAM core" evidence="9">
    <location>
        <begin position="17"/>
        <end position="207"/>
    </location>
</feature>
<keyword evidence="5 8" id="KW-0408">Iron</keyword>
<reference evidence="10 11" key="1">
    <citation type="submission" date="2022-09" db="EMBL/GenBank/DDBJ databases">
        <authorList>
            <person name="Kop L."/>
        </authorList>
    </citation>
    <scope>NUCLEOTIDE SEQUENCE [LARGE SCALE GENOMIC DNA]</scope>
    <source>
        <strain evidence="10 11">347</strain>
    </source>
</reference>
<dbReference type="HAMAP" id="MF_00917">
    <property type="entry name" value="QueE"/>
    <property type="match status" value="1"/>
</dbReference>
<feature type="binding site" evidence="8">
    <location>
        <position position="34"/>
    </location>
    <ligand>
        <name>[4Fe-4S] cluster</name>
        <dbReference type="ChEBI" id="CHEBI:49883"/>
        <note>4Fe-4S-S-AdoMet</note>
    </ligand>
</feature>
<accession>A0ABN8VZD3</accession>
<comment type="subunit">
    <text evidence="8">Homodimer.</text>
</comment>
<dbReference type="SUPFAM" id="SSF102114">
    <property type="entry name" value="Radical SAM enzymes"/>
    <property type="match status" value="1"/>
</dbReference>
<gene>
    <name evidence="8 10" type="primary">queE</name>
    <name evidence="10" type="ORF">NSPWAT_2301</name>
</gene>
<name>A0ABN8VZD3_9BACT</name>
<dbReference type="EC" id="4.3.99.3" evidence="8"/>
<dbReference type="PIRSF" id="PIRSF000370">
    <property type="entry name" value="QueE"/>
    <property type="match status" value="1"/>
</dbReference>
<dbReference type="InterPro" id="IPR013785">
    <property type="entry name" value="Aldolase_TIM"/>
</dbReference>
<dbReference type="RefSeq" id="WP_282012007.1">
    <property type="nucleotide sequence ID" value="NZ_OX336137.1"/>
</dbReference>
<keyword evidence="2 8" id="KW-0949">S-adenosyl-L-methionine</keyword>
<dbReference type="Pfam" id="PF04055">
    <property type="entry name" value="Radical_SAM"/>
    <property type="match status" value="1"/>
</dbReference>
<evidence type="ECO:0000313" key="10">
    <source>
        <dbReference type="EMBL" id="CAI2719157.1"/>
    </source>
</evidence>
<feature type="binding site" evidence="8">
    <location>
        <position position="71"/>
    </location>
    <ligand>
        <name>S-adenosyl-L-methionine</name>
        <dbReference type="ChEBI" id="CHEBI:59789"/>
    </ligand>
</feature>
<feature type="binding site" evidence="8">
    <location>
        <position position="26"/>
    </location>
    <ligand>
        <name>substrate</name>
    </ligand>
</feature>
<keyword evidence="3 8" id="KW-0479">Metal-binding</keyword>
<evidence type="ECO:0000256" key="6">
    <source>
        <dbReference type="ARBA" id="ARBA00023014"/>
    </source>
</evidence>
<sequence length="212" mass="23678">MLKVTEIFKSIQGESTRTGLPCLFVRLTGCNLRCTWCDTEYAFYGGTAMSVEDILNALAPHKVSLVEITGGEPLLQDAVYPLMQALLDGGYTVMLETGGSLPLDKVPAAVIKIVDVKCPGSGEVLQNRYDNLECLQPHDEVKFVIADRTDYEWSRNALQQYGIDKKVQVLFSPVYDKLPLKDLTEWVLEDGLLVRVQTQLHKWIWGEDAIGV</sequence>
<comment type="pathway">
    <text evidence="8">Purine metabolism; 7-cyano-7-deazaguanine biosynthesis.</text>
</comment>
<evidence type="ECO:0000256" key="7">
    <source>
        <dbReference type="ARBA" id="ARBA00023239"/>
    </source>
</evidence>
<keyword evidence="4 8" id="KW-0460">Magnesium</keyword>
<evidence type="ECO:0000259" key="9">
    <source>
        <dbReference type="PROSITE" id="PS51918"/>
    </source>
</evidence>
<keyword evidence="8" id="KW-0671">Queuosine biosynthesis</keyword>
<dbReference type="PANTHER" id="PTHR42836">
    <property type="entry name" value="7-CARBOXY-7-DEAZAGUANINE SYNTHASE"/>
    <property type="match status" value="1"/>
</dbReference>
<comment type="similarity">
    <text evidence="8">Belongs to the radical SAM superfamily. 7-carboxy-7-deazaguanine synthase family.</text>
</comment>